<dbReference type="Proteomes" id="UP000292345">
    <property type="component" value="Unassembled WGS sequence"/>
</dbReference>
<feature type="domain" description="Carrier" evidence="4">
    <location>
        <begin position="2053"/>
        <end position="2128"/>
    </location>
</feature>
<dbReference type="GO" id="GO:0043041">
    <property type="term" value="P:amino acid activation for nonribosomal peptide biosynthetic process"/>
    <property type="evidence" value="ECO:0007669"/>
    <property type="project" value="TreeGrafter"/>
</dbReference>
<name>A0A4Q7E0I5_9GAMM</name>
<dbReference type="InterPro" id="IPR010071">
    <property type="entry name" value="AA_adenyl_dom"/>
</dbReference>
<dbReference type="Pfam" id="PF00668">
    <property type="entry name" value="Condensation"/>
    <property type="match status" value="2"/>
</dbReference>
<evidence type="ECO:0000256" key="3">
    <source>
        <dbReference type="ARBA" id="ARBA00022553"/>
    </source>
</evidence>
<dbReference type="InterPro" id="IPR006162">
    <property type="entry name" value="Ppantetheine_attach_site"/>
</dbReference>
<dbReference type="Gene3D" id="1.10.10.1830">
    <property type="entry name" value="Non-ribosomal peptide synthase, adenylation domain"/>
    <property type="match status" value="1"/>
</dbReference>
<dbReference type="PROSITE" id="PS00455">
    <property type="entry name" value="AMP_BINDING"/>
    <property type="match status" value="2"/>
</dbReference>
<dbReference type="GO" id="GO:0009366">
    <property type="term" value="C:enterobactin synthetase complex"/>
    <property type="evidence" value="ECO:0007669"/>
    <property type="project" value="TreeGrafter"/>
</dbReference>
<dbReference type="EMBL" id="PPUZ01000060">
    <property type="protein sequence ID" value="RZM74964.1"/>
    <property type="molecule type" value="Genomic_DNA"/>
</dbReference>
<dbReference type="InterPro" id="IPR009081">
    <property type="entry name" value="PP-bd_ACP"/>
</dbReference>
<dbReference type="Gene3D" id="3.30.300.30">
    <property type="match status" value="2"/>
</dbReference>
<dbReference type="GO" id="GO:0047527">
    <property type="term" value="F:2,3-dihydroxybenzoate-serine ligase activity"/>
    <property type="evidence" value="ECO:0007669"/>
    <property type="project" value="TreeGrafter"/>
</dbReference>
<keyword evidence="2" id="KW-0596">Phosphopantetheine</keyword>
<evidence type="ECO:0000313" key="6">
    <source>
        <dbReference type="Proteomes" id="UP000292345"/>
    </source>
</evidence>
<evidence type="ECO:0000256" key="2">
    <source>
        <dbReference type="ARBA" id="ARBA00022450"/>
    </source>
</evidence>
<dbReference type="SUPFAM" id="SSF47336">
    <property type="entry name" value="ACP-like"/>
    <property type="match status" value="2"/>
</dbReference>
<evidence type="ECO:0000256" key="1">
    <source>
        <dbReference type="ARBA" id="ARBA00001957"/>
    </source>
</evidence>
<dbReference type="Pfam" id="PF00550">
    <property type="entry name" value="PP-binding"/>
    <property type="match status" value="2"/>
</dbReference>
<dbReference type="PANTHER" id="PTHR45527:SF1">
    <property type="entry name" value="FATTY ACID SYNTHASE"/>
    <property type="match status" value="1"/>
</dbReference>
<dbReference type="Pfam" id="PF00501">
    <property type="entry name" value="AMP-binding"/>
    <property type="match status" value="2"/>
</dbReference>
<protein>
    <submittedName>
        <fullName evidence="5">Non-ribosomal peptide synthetase</fullName>
    </submittedName>
</protein>
<dbReference type="GO" id="GO:0009239">
    <property type="term" value="P:enterobactin biosynthetic process"/>
    <property type="evidence" value="ECO:0007669"/>
    <property type="project" value="TreeGrafter"/>
</dbReference>
<dbReference type="InterPro" id="IPR001242">
    <property type="entry name" value="Condensation_dom"/>
</dbReference>
<dbReference type="PROSITE" id="PS00012">
    <property type="entry name" value="PHOSPHOPANTETHEINE"/>
    <property type="match status" value="1"/>
</dbReference>
<dbReference type="InterPro" id="IPR020806">
    <property type="entry name" value="PKS_PP-bd"/>
</dbReference>
<gene>
    <name evidence="5" type="ORF">C3B51_19090</name>
</gene>
<dbReference type="Pfam" id="PF13193">
    <property type="entry name" value="AMP-binding_C"/>
    <property type="match status" value="2"/>
</dbReference>
<dbReference type="SUPFAM" id="SSF56801">
    <property type="entry name" value="Acetyl-CoA synthetase-like"/>
    <property type="match status" value="2"/>
</dbReference>
<comment type="caution">
    <text evidence="5">The sequence shown here is derived from an EMBL/GenBank/DDBJ whole genome shotgun (WGS) entry which is preliminary data.</text>
</comment>
<comment type="cofactor">
    <cofactor evidence="1">
        <name>pantetheine 4'-phosphate</name>
        <dbReference type="ChEBI" id="CHEBI:47942"/>
    </cofactor>
</comment>
<dbReference type="GO" id="GO:0005829">
    <property type="term" value="C:cytosol"/>
    <property type="evidence" value="ECO:0007669"/>
    <property type="project" value="TreeGrafter"/>
</dbReference>
<dbReference type="InterPro" id="IPR045851">
    <property type="entry name" value="AMP-bd_C_sf"/>
</dbReference>
<proteinExistence type="predicted"/>
<dbReference type="FunFam" id="1.10.1200.10:FF:000005">
    <property type="entry name" value="Nonribosomal peptide synthetase 1"/>
    <property type="match status" value="1"/>
</dbReference>
<dbReference type="PANTHER" id="PTHR45527">
    <property type="entry name" value="NONRIBOSOMAL PEPTIDE SYNTHETASE"/>
    <property type="match status" value="1"/>
</dbReference>
<dbReference type="InterPro" id="IPR025110">
    <property type="entry name" value="AMP-bd_C"/>
</dbReference>
<dbReference type="Gene3D" id="3.30.559.30">
    <property type="entry name" value="Nonribosomal peptide synthetase, condensation domain"/>
    <property type="match status" value="2"/>
</dbReference>
<feature type="domain" description="Carrier" evidence="4">
    <location>
        <begin position="1017"/>
        <end position="1092"/>
    </location>
</feature>
<dbReference type="InterPro" id="IPR036736">
    <property type="entry name" value="ACP-like_sf"/>
</dbReference>
<dbReference type="SUPFAM" id="SSF52777">
    <property type="entry name" value="CoA-dependent acyltransferases"/>
    <property type="match status" value="4"/>
</dbReference>
<dbReference type="InterPro" id="IPR044894">
    <property type="entry name" value="TubC_N_sf"/>
</dbReference>
<reference evidence="5 6" key="1">
    <citation type="submission" date="2018-01" db="EMBL/GenBank/DDBJ databases">
        <title>Co-occurrence of chitin degradation, pigmentation and bioactivity in marine Pseudoalteromonas.</title>
        <authorList>
            <person name="Paulsen S."/>
            <person name="Gram L."/>
            <person name="Machado H."/>
        </authorList>
    </citation>
    <scope>NUCLEOTIDE SEQUENCE [LARGE SCALE GENOMIC DNA]</scope>
    <source>
        <strain evidence="5 6">S1946</strain>
    </source>
</reference>
<accession>A0A4Q7E0I5</accession>
<dbReference type="InterPro" id="IPR000873">
    <property type="entry name" value="AMP-dep_synth/lig_dom"/>
</dbReference>
<dbReference type="SMART" id="SM00823">
    <property type="entry name" value="PKS_PP"/>
    <property type="match status" value="2"/>
</dbReference>
<sequence>MQHRPARSRSWSFNMLSFVQKLHTQGLRVWLGDNNSLALGYEETVAAELIAELKANKPALLALLEEHQIHSEQAFLNWSVLQLSLLSNAQARLLFVDRLQPQRCAYHIPMLVEHQQADTVAKLDKAIQALTVRHPILNSQIVEHDDQLFCQPRSSALNSVQTRCNDPEQLKAQVQTQVLTPFDLTQDAPLRVVHYHCASSTYTLFLWHHIAFDGWSMQLFFKELSQLMADPSWAQQQPSPLSYFDYASWHRTLDQQQAHDYWQTQLKDALPTRLPKTLDAPLNEPLTRGSNLYFTLPDTLSTQLRQLASSLSATPFSVLLSAYYYTLMLFTNQNDILLGVPSDNRDHPQTQDIMGFFVNTLALRAELDKQASFAQLVTQVKETLHQAKRHQDLPFDEVVQYFAQDDREQSALQIMFSVQKLASQLDPALSLPFSVSPLLSDDELYQPIKVDLLLALDDSEATISGQIDYNPNRFSQAYIEAFRQTFIHLLECSVAAPHQPLQSHTYVPPGQCLSEPQTQDKPAYENLYARFVAQAKQTPQASALIYQEQEISYRTLAREVHTLASHIRAQIAQHDDPKVALMFVRGPQMVTAILATLAAGAAYVPLSPTQASSRNQFILNDSGAALLLTQSQLTAQAQQLAQSDATPVLTTEALLSDPAEYELAQGDAGQLAYVIYTSGSTGQPKGVMVEHGHVDALVRSTSEVYQFASDERTYWLTPYFFDASVEPLFMTLLNGACLVIPCERTCNDPLAMREEILDRAVTHLVASPSHLQAIGHCGKASAIRRVVFGGESCSQSLVDTWQQRLFSEYGPTEATVTATVHRQFAQQQNLKAIGQPLRHVTIDIVDDALAPLPVGCPGEILISGHSVARGYLNLPEQTEARFITTTRGRAYRTGDMARRLPCGNLEFMGRNDAQVKLRGYRIELNEIEVVLLKHPDIEQACVKVQPLAQGPALVAYLGTTSMLTLDELLPWLNERLPDYMHPAALQCSATLPLLPSGKVDARALAPLDISVSTTYVAPQSALEKDLCALWAEHLGVEQVGMQDSFFALGGNSLSAMTLVAKMQRTLALPVTLKALLSHKTPAAILANLDTQHRIEPIPVLADPTQPVAVTPQQQAMLLSERLATTAGAYHIPLMLSCESLAQQQALMEGVQQVISRHQILQQGYDQDEQGHWFISQTRYPVPCQVLALQSHNDSALQEFVNAPFTLDTSAPVRVAQLRVGPLPSYRLLLVFHHVAFDGWSVERFIRELDQQMAGQVINPPTLTYRDYAHWRSTLDEQAELDYWQQAFAGIDLTPWESDFSRSASYDPQGKALSFTLPDALTRSLRALAQQQGVSLYATLLSSFQLAACFWADRDDIVIGTPSDNRAHPDSHELMGYFVNTLALPLRLDSTLSFTALMKQVQTQVHDAKSHQGTSVDVLADALNVERQSGLSPLFQLFFTLDQFNPLTQAFNGFEVIPENPQDYAYTPAKFEWNMVFKDDGDQLQGQFTYATTRYDATRCEQFLAFYQVLLNNLMAAPEQPVRDCPLLSHAQFQTLVTHQAQQSNAPHTNWLACFAQACERAPHNIALSFEDQQLSYGELDSLSSQLAATLHQHLGTPGAEPARVALHFHKGCDMIIAMLATLKAGAAFVALSPNHPQARRETLLQQAQCALLLSDDALSWSTVPTLLYHWRDWPETQTELNDINFNHSPDRLAYLIYTSGTTGTPKGAMLSHRGLINLSAHMMHSHRLIGQSRQVVASQYAEYVFDASIIEIFPALAAGARLEIIPEPIRRDVPRLCEFLRRQHVDVAFVPTVLVNQFADLLAECQLDVLFVGGAPLNPVHQRLANTFYNEYGLSETSVCVTQAEVEPQQPVTIGRAIRNTRLYVLDKYQRPVPPGGCGELHSAGCSTGLGYWQNADKTAAHFITLTMHHGAQQLHEQVYRTGDLVRRVDADTLQFVARTDQQLEINGYRIEPGEIEAKLLTHPDVCQAVVCQVQGHAQQLIAYCVLSQSATSAVADSHSRALLNWLNAQLPPYMRPKHLLFVSHFPLTLNGKLDLKQLPQPELDQLQVEQRAPQTQTEQTVLELCQRLLGVSELNINHDFFELGGSSVQAARLIAECEKAFVVNIELATLLTHPVLAEFAAAVDRLLAEQAIPDAEFEMEL</sequence>
<dbReference type="InterPro" id="IPR023213">
    <property type="entry name" value="CAT-like_dom_sf"/>
</dbReference>
<dbReference type="PROSITE" id="PS50075">
    <property type="entry name" value="CARRIER"/>
    <property type="match status" value="2"/>
</dbReference>
<dbReference type="GO" id="GO:0031177">
    <property type="term" value="F:phosphopantetheine binding"/>
    <property type="evidence" value="ECO:0007669"/>
    <property type="project" value="InterPro"/>
</dbReference>
<dbReference type="NCBIfam" id="TIGR01733">
    <property type="entry name" value="AA-adenyl-dom"/>
    <property type="match status" value="2"/>
</dbReference>
<dbReference type="InterPro" id="IPR042099">
    <property type="entry name" value="ANL_N_sf"/>
</dbReference>
<dbReference type="CDD" id="cd05930">
    <property type="entry name" value="A_NRPS"/>
    <property type="match status" value="2"/>
</dbReference>
<organism evidence="5 6">
    <name type="scientific">Pseudoalteromonas rubra</name>
    <dbReference type="NCBI Taxonomy" id="43658"/>
    <lineage>
        <taxon>Bacteria</taxon>
        <taxon>Pseudomonadati</taxon>
        <taxon>Pseudomonadota</taxon>
        <taxon>Gammaproteobacteria</taxon>
        <taxon>Alteromonadales</taxon>
        <taxon>Pseudoalteromonadaceae</taxon>
        <taxon>Pseudoalteromonas</taxon>
    </lineage>
</organism>
<dbReference type="Gene3D" id="3.30.559.10">
    <property type="entry name" value="Chloramphenicol acetyltransferase-like domain"/>
    <property type="match status" value="2"/>
</dbReference>
<evidence type="ECO:0000313" key="5">
    <source>
        <dbReference type="EMBL" id="RZM74964.1"/>
    </source>
</evidence>
<evidence type="ECO:0000259" key="4">
    <source>
        <dbReference type="PROSITE" id="PS50075"/>
    </source>
</evidence>
<keyword evidence="3" id="KW-0597">Phosphoprotein</keyword>
<dbReference type="InterPro" id="IPR020845">
    <property type="entry name" value="AMP-binding_CS"/>
</dbReference>
<dbReference type="Gene3D" id="1.10.1200.10">
    <property type="entry name" value="ACP-like"/>
    <property type="match status" value="2"/>
</dbReference>
<dbReference type="Gene3D" id="3.40.50.12780">
    <property type="entry name" value="N-terminal domain of ligase-like"/>
    <property type="match status" value="2"/>
</dbReference>